<protein>
    <submittedName>
        <fullName evidence="1">Uncharacterized protein</fullName>
    </submittedName>
</protein>
<comment type="caution">
    <text evidence="1">The sequence shown here is derived from an EMBL/GenBank/DDBJ whole genome shotgun (WGS) entry which is preliminary data.</text>
</comment>
<organism evidence="1 2">
    <name type="scientific">Methylobacterium ajmalii</name>
    <dbReference type="NCBI Taxonomy" id="2738439"/>
    <lineage>
        <taxon>Bacteria</taxon>
        <taxon>Pseudomonadati</taxon>
        <taxon>Pseudomonadota</taxon>
        <taxon>Alphaproteobacteria</taxon>
        <taxon>Hyphomicrobiales</taxon>
        <taxon>Methylobacteriaceae</taxon>
        <taxon>Methylobacterium</taxon>
    </lineage>
</organism>
<proteinExistence type="predicted"/>
<evidence type="ECO:0000313" key="1">
    <source>
        <dbReference type="EMBL" id="MEN3238653.1"/>
    </source>
</evidence>
<accession>A0ABV0A493</accession>
<dbReference type="Proteomes" id="UP001407347">
    <property type="component" value="Unassembled WGS sequence"/>
</dbReference>
<name>A0ABV0A493_9HYPH</name>
<gene>
    <name evidence="1" type="ORF">PUR29_35005</name>
</gene>
<reference evidence="1 2" key="1">
    <citation type="journal article" date="2023" name="PLoS ONE">
        <title>Complete genome assembly of Hawai'i environmental nontuberculous mycobacteria reveals unexpected co-isolation with methylobacteria.</title>
        <authorList>
            <person name="Hendrix J."/>
            <person name="Epperson L.E."/>
            <person name="Tong E.I."/>
            <person name="Chan Y.L."/>
            <person name="Hasan N.A."/>
            <person name="Dawrs S.N."/>
            <person name="Norton G.J."/>
            <person name="Virdi R."/>
            <person name="Crooks J.L."/>
            <person name="Chan E.D."/>
            <person name="Honda J.R."/>
            <person name="Strong M."/>
        </authorList>
    </citation>
    <scope>NUCLEOTIDE SEQUENCE [LARGE SCALE GENOMIC DNA]</scope>
    <source>
        <strain evidence="1 2">NJH_HI04-1</strain>
    </source>
</reference>
<keyword evidence="2" id="KW-1185">Reference proteome</keyword>
<dbReference type="EMBL" id="JAQYXP010000006">
    <property type="protein sequence ID" value="MEN3238653.1"/>
    <property type="molecule type" value="Genomic_DNA"/>
</dbReference>
<evidence type="ECO:0000313" key="2">
    <source>
        <dbReference type="Proteomes" id="UP001407347"/>
    </source>
</evidence>
<sequence>MSTNLEALLRQAAKHVMSPVERHAQARSWVIGTMMLSHPEMSRAEAEAHADTAVGPHLAGRVAELEDENARLTASAKLLVEKATMMLRVFNDIVRERDELKVALAVCEGRSACQGMREQPIVPRFPS</sequence>
<dbReference type="RefSeq" id="WP_346013779.1">
    <property type="nucleotide sequence ID" value="NZ_JAQYXP010000006.1"/>
</dbReference>